<feature type="transmembrane region" description="Helical" evidence="14">
    <location>
        <begin position="415"/>
        <end position="436"/>
    </location>
</feature>
<feature type="domain" description="Alkylglycerol monooxygenase C-terminal" evidence="16">
    <location>
        <begin position="330"/>
        <end position="398"/>
    </location>
</feature>
<proteinExistence type="evidence at transcript level"/>
<evidence type="ECO:0000256" key="2">
    <source>
        <dbReference type="ARBA" id="ARBA00004477"/>
    </source>
</evidence>
<dbReference type="PANTHER" id="PTHR21624">
    <property type="entry name" value="STEROL DESATURASE-RELATED PROTEIN"/>
    <property type="match status" value="1"/>
</dbReference>
<keyword evidence="8" id="KW-0443">Lipid metabolism</keyword>
<evidence type="ECO:0000256" key="13">
    <source>
        <dbReference type="ARBA" id="ARBA00047556"/>
    </source>
</evidence>
<feature type="transmembrane region" description="Helical" evidence="14">
    <location>
        <begin position="36"/>
        <end position="54"/>
    </location>
</feature>
<gene>
    <name evidence="17" type="primary">TM195</name>
</gene>
<dbReference type="InterPro" id="IPR006694">
    <property type="entry name" value="Fatty_acid_hydroxylase"/>
</dbReference>
<protein>
    <recommendedName>
        <fullName evidence="12">Alkylglycerol monooxygenase</fullName>
        <ecNumber evidence="11">1.14.16.5</ecNumber>
    </recommendedName>
</protein>
<feature type="transmembrane region" description="Helical" evidence="14">
    <location>
        <begin position="384"/>
        <end position="403"/>
    </location>
</feature>
<dbReference type="InterPro" id="IPR056853">
    <property type="entry name" value="AGMP_C"/>
</dbReference>
<comment type="subcellular location">
    <subcellularLocation>
        <location evidence="2">Endoplasmic reticulum membrane</location>
        <topology evidence="2">Multi-pass membrane protein</topology>
    </subcellularLocation>
</comment>
<comment type="cofactor">
    <cofactor evidence="1">
        <name>Fe cation</name>
        <dbReference type="ChEBI" id="CHEBI:24875"/>
    </cofactor>
</comment>
<sequence length="454" mass="52975">MEVLKNIGVLFYVVNPYESLFEKPEDLPNPDWITRAVPYLYGSIILESIIYAVSGRKNPPRFTDGINSLTHGVFLLIRNILIKSLTNLPYFYIYEHYKIYALPWDSVWTWLIAMVAIDFCYYWVHRAAHEIGFLWSAHQVHHSSEDYVLSTALRQSVFQEFGAFAFYLPMAFFIPPSHKLVHDQFNLLYQFWIHTELIQDLGPLNYIFNLPRHHMVHHGANRYCLDKNYGGFLIIWDQLFGTFEDLRSDEEIVYGLVDHPQFFDPIKHQLFYYKLLWDKAASMDTWKDSFFAFIKGPGWFPGTPWTGDMSCVPEVPNRKKYDPQISFGSKVYIFTHFNVTIYILEAFSRVDQSLSQSTFTGIIFLLIASLTSFGYICDKKPNAWILEALRCLLFLTGYNVFGGRNDEGVLSFCPIPRILVNALFIISIATSGLQYASSRMEKKRYNKHQFTKKI</sequence>
<feature type="transmembrane region" description="Helical" evidence="14">
    <location>
        <begin position="75"/>
        <end position="94"/>
    </location>
</feature>
<dbReference type="EMBL" id="BT080401">
    <property type="protein sequence ID" value="ACO14825.1"/>
    <property type="molecule type" value="mRNA"/>
</dbReference>
<dbReference type="EC" id="1.14.16.5" evidence="11"/>
<evidence type="ECO:0000256" key="8">
    <source>
        <dbReference type="ARBA" id="ARBA00023098"/>
    </source>
</evidence>
<accession>C1C0M2</accession>
<dbReference type="GO" id="GO:0006643">
    <property type="term" value="P:membrane lipid metabolic process"/>
    <property type="evidence" value="ECO:0007669"/>
    <property type="project" value="TreeGrafter"/>
</dbReference>
<dbReference type="PANTHER" id="PTHR21624:SF1">
    <property type="entry name" value="ALKYLGLYCEROL MONOOXYGENASE"/>
    <property type="match status" value="1"/>
</dbReference>
<evidence type="ECO:0000256" key="14">
    <source>
        <dbReference type="SAM" id="Phobius"/>
    </source>
</evidence>
<dbReference type="Pfam" id="PF24858">
    <property type="entry name" value="AGMP_C"/>
    <property type="match status" value="1"/>
</dbReference>
<evidence type="ECO:0000256" key="4">
    <source>
        <dbReference type="ARBA" id="ARBA00022824"/>
    </source>
</evidence>
<evidence type="ECO:0000313" key="17">
    <source>
        <dbReference type="EMBL" id="ACO14825.1"/>
    </source>
</evidence>
<evidence type="ECO:0000256" key="11">
    <source>
        <dbReference type="ARBA" id="ARBA00039026"/>
    </source>
</evidence>
<organism evidence="17">
    <name type="scientific">Caligus clemensi</name>
    <name type="common">Sea louse</name>
    <dbReference type="NCBI Taxonomy" id="344056"/>
    <lineage>
        <taxon>Eukaryota</taxon>
        <taxon>Metazoa</taxon>
        <taxon>Ecdysozoa</taxon>
        <taxon>Arthropoda</taxon>
        <taxon>Crustacea</taxon>
        <taxon>Multicrustacea</taxon>
        <taxon>Hexanauplia</taxon>
        <taxon>Copepoda</taxon>
        <taxon>Siphonostomatoida</taxon>
        <taxon>Caligidae</taxon>
        <taxon>Caligus</taxon>
    </lineage>
</organism>
<dbReference type="GO" id="GO:0050479">
    <property type="term" value="F:glyceryl-ether monooxygenase activity"/>
    <property type="evidence" value="ECO:0007669"/>
    <property type="project" value="UniProtKB-EC"/>
</dbReference>
<dbReference type="InterPro" id="IPR051689">
    <property type="entry name" value="Sterol_desaturase/TMEM195"/>
</dbReference>
<dbReference type="GO" id="GO:0005506">
    <property type="term" value="F:iron ion binding"/>
    <property type="evidence" value="ECO:0007669"/>
    <property type="project" value="InterPro"/>
</dbReference>
<evidence type="ECO:0000256" key="9">
    <source>
        <dbReference type="ARBA" id="ARBA00023136"/>
    </source>
</evidence>
<evidence type="ECO:0000256" key="12">
    <source>
        <dbReference type="ARBA" id="ARBA00040992"/>
    </source>
</evidence>
<feature type="transmembrane region" description="Helical" evidence="14">
    <location>
        <begin position="106"/>
        <end position="124"/>
    </location>
</feature>
<evidence type="ECO:0000256" key="3">
    <source>
        <dbReference type="ARBA" id="ARBA00022692"/>
    </source>
</evidence>
<feature type="transmembrane region" description="Helical" evidence="14">
    <location>
        <begin position="359"/>
        <end position="377"/>
    </location>
</feature>
<evidence type="ECO:0000256" key="5">
    <source>
        <dbReference type="ARBA" id="ARBA00022989"/>
    </source>
</evidence>
<dbReference type="Pfam" id="PF04116">
    <property type="entry name" value="FA_hydroxylase"/>
    <property type="match status" value="1"/>
</dbReference>
<keyword evidence="6" id="KW-0560">Oxidoreductase</keyword>
<dbReference type="AlphaFoldDB" id="C1C0M2"/>
<evidence type="ECO:0000259" key="16">
    <source>
        <dbReference type="Pfam" id="PF24858"/>
    </source>
</evidence>
<comment type="catalytic activity">
    <reaction evidence="13">
        <text>1-O-(1,2-saturated-alkyl)-sn-glycerol + (6R)-L-erythro-5,6,7,8-tetrahydrobiopterin + O2 = a 1-(1-hydroxyalkyl)-sn-glycerol + (6R)-L-erythro-6,7-dihydrobiopterin + H2O</text>
        <dbReference type="Rhea" id="RHEA:36255"/>
        <dbReference type="ChEBI" id="CHEBI:15377"/>
        <dbReference type="ChEBI" id="CHEBI:15379"/>
        <dbReference type="ChEBI" id="CHEBI:43120"/>
        <dbReference type="ChEBI" id="CHEBI:59560"/>
        <dbReference type="ChEBI" id="CHEBI:73418"/>
        <dbReference type="ChEBI" id="CHEBI:83957"/>
        <dbReference type="EC" id="1.14.16.5"/>
    </reaction>
</comment>
<evidence type="ECO:0000256" key="1">
    <source>
        <dbReference type="ARBA" id="ARBA00001962"/>
    </source>
</evidence>
<keyword evidence="9 14" id="KW-0472">Membrane</keyword>
<reference evidence="17" key="1">
    <citation type="submission" date="2009-03" db="EMBL/GenBank/DDBJ databases">
        <title>Caligus clemensi ESTs and full-length cDNAs.</title>
        <authorList>
            <person name="Yasuike M."/>
            <person name="von Schalburg K."/>
            <person name="Cooper G."/>
            <person name="Leong J."/>
            <person name="Jones S.R.M."/>
            <person name="Koop B.F."/>
        </authorList>
    </citation>
    <scope>NUCLEOTIDE SEQUENCE</scope>
    <source>
        <tissue evidence="17">Whole</tissue>
    </source>
</reference>
<keyword evidence="3 14" id="KW-0812">Transmembrane</keyword>
<dbReference type="GO" id="GO:0005789">
    <property type="term" value="C:endoplasmic reticulum membrane"/>
    <property type="evidence" value="ECO:0007669"/>
    <property type="project" value="UniProtKB-SubCell"/>
</dbReference>
<feature type="transmembrane region" description="Helical" evidence="14">
    <location>
        <begin position="327"/>
        <end position="347"/>
    </location>
</feature>
<feature type="domain" description="Fatty acid hydroxylase" evidence="15">
    <location>
        <begin position="110"/>
        <end position="242"/>
    </location>
</feature>
<keyword evidence="7" id="KW-0408">Iron</keyword>
<name>C1C0M2_CALCM</name>
<keyword evidence="4" id="KW-0256">Endoplasmic reticulum</keyword>
<evidence type="ECO:0000256" key="10">
    <source>
        <dbReference type="ARBA" id="ARBA00038190"/>
    </source>
</evidence>
<dbReference type="GO" id="GO:0008610">
    <property type="term" value="P:lipid biosynthetic process"/>
    <property type="evidence" value="ECO:0007669"/>
    <property type="project" value="InterPro"/>
</dbReference>
<evidence type="ECO:0000256" key="6">
    <source>
        <dbReference type="ARBA" id="ARBA00023002"/>
    </source>
</evidence>
<evidence type="ECO:0000259" key="15">
    <source>
        <dbReference type="Pfam" id="PF04116"/>
    </source>
</evidence>
<keyword evidence="5 14" id="KW-1133">Transmembrane helix</keyword>
<evidence type="ECO:0000256" key="7">
    <source>
        <dbReference type="ARBA" id="ARBA00023004"/>
    </source>
</evidence>
<comment type="similarity">
    <text evidence="10">Belongs to the sterol desaturase family. TMEM195 subfamily.</text>
</comment>